<evidence type="ECO:0000313" key="4">
    <source>
        <dbReference type="EMBL" id="MBJ7545194.1"/>
    </source>
</evidence>
<dbReference type="PANTHER" id="PTHR23028:SF53">
    <property type="entry name" value="ACYL_TRANSF_3 DOMAIN-CONTAINING PROTEIN"/>
    <property type="match status" value="1"/>
</dbReference>
<dbReference type="InterPro" id="IPR050879">
    <property type="entry name" value="Acyltransferase_3"/>
</dbReference>
<protein>
    <submittedName>
        <fullName evidence="4">Acyltransferase</fullName>
    </submittedName>
</protein>
<feature type="transmembrane region" description="Helical" evidence="1">
    <location>
        <begin position="243"/>
        <end position="262"/>
    </location>
</feature>
<feature type="domain" description="SGNH" evidence="3">
    <location>
        <begin position="407"/>
        <end position="633"/>
    </location>
</feature>
<dbReference type="Pfam" id="PF19040">
    <property type="entry name" value="SGNH"/>
    <property type="match status" value="1"/>
</dbReference>
<dbReference type="InterPro" id="IPR043968">
    <property type="entry name" value="SGNH"/>
</dbReference>
<sequence>MKYRTEIDGLRAVAVLPVILSHAGIAGVSGGFVGVDIFFVISGYLITTILLADLAAGRFSMAKFYERRARRILPALFVVMLACVPFAWAWMLPEELVAFGNSLIATALFGSNILFWREAGYFSAAAELKPLLHTWSLAIEEQYYLIFPGMLALLWRRHRALLLPALLVVSMTGLIVAEWRTHHAANFYLLPSRVWELLIGAIVAHYHSRVGTTERRNLAELAGFVGLALIAYGVLSFDAMTPMPSLWTLIPVVGAALVLGFARQGTLAARLLCWRPLVAIGLISYSAYLWHQPLLAFARIRNISPPEGLLLAVLLLATFVLAWLSWRFVEQPFRKAAPSSPGGRRIVLATLACISTTCLIGAVLVDGSGFSGRKAPGGQTFASALDLDPLAPNYGLHPDCDAGRFTTAPACRLSEQPELALWGDSFAMHLAQALRDSPSARPFAQLTLSQCGPIPDLALNGSVTSWQSCIDFNDAALAWILAHETVKTVAISSTFEQGGGNLFTRDGSSITDANARQAALAARIDALAAQLAAAGKQLVIVSPPPRTGHDLGLCHIRTRLMSRTTASCDFPQANYYRFSALPRNLLRAVEGVIPVIWLHDLLCSAGVCRTTVQGVPAYRDHGHLSVAGSSALGQSHDLAAMVIEASHGRVVGSTDPVMAKTAFKAMSN</sequence>
<dbReference type="PANTHER" id="PTHR23028">
    <property type="entry name" value="ACETYLTRANSFERASE"/>
    <property type="match status" value="1"/>
</dbReference>
<dbReference type="GO" id="GO:0016747">
    <property type="term" value="F:acyltransferase activity, transferring groups other than amino-acyl groups"/>
    <property type="evidence" value="ECO:0007669"/>
    <property type="project" value="InterPro"/>
</dbReference>
<dbReference type="InterPro" id="IPR002656">
    <property type="entry name" value="Acyl_transf_3_dom"/>
</dbReference>
<dbReference type="RefSeq" id="WP_155955328.1">
    <property type="nucleotide sequence ID" value="NZ_JAEMUK010000089.1"/>
</dbReference>
<proteinExistence type="predicted"/>
<keyword evidence="4" id="KW-0012">Acyltransferase</keyword>
<feature type="transmembrane region" description="Helical" evidence="1">
    <location>
        <begin position="160"/>
        <end position="179"/>
    </location>
</feature>
<feature type="domain" description="Acyltransferase 3" evidence="2">
    <location>
        <begin position="6"/>
        <end position="326"/>
    </location>
</feature>
<feature type="transmembrane region" description="Helical" evidence="1">
    <location>
        <begin position="269"/>
        <end position="288"/>
    </location>
</feature>
<feature type="transmembrane region" description="Helical" evidence="1">
    <location>
        <begin position="308"/>
        <end position="326"/>
    </location>
</feature>
<feature type="transmembrane region" description="Helical" evidence="1">
    <location>
        <begin position="185"/>
        <end position="206"/>
    </location>
</feature>
<feature type="transmembrane region" description="Helical" evidence="1">
    <location>
        <begin position="72"/>
        <end position="90"/>
    </location>
</feature>
<evidence type="ECO:0000259" key="3">
    <source>
        <dbReference type="Pfam" id="PF19040"/>
    </source>
</evidence>
<evidence type="ECO:0000313" key="5">
    <source>
        <dbReference type="Proteomes" id="UP000623250"/>
    </source>
</evidence>
<feature type="transmembrane region" description="Helical" evidence="1">
    <location>
        <begin position="12"/>
        <end position="32"/>
    </location>
</feature>
<keyword evidence="5" id="KW-1185">Reference proteome</keyword>
<keyword evidence="1" id="KW-0472">Membrane</keyword>
<accession>A0A8I1GH71</accession>
<feature type="transmembrane region" description="Helical" evidence="1">
    <location>
        <begin position="346"/>
        <end position="365"/>
    </location>
</feature>
<dbReference type="Pfam" id="PF01757">
    <property type="entry name" value="Acyl_transf_3"/>
    <property type="match status" value="1"/>
</dbReference>
<reference evidence="4 5" key="1">
    <citation type="submission" date="2020-12" db="EMBL/GenBank/DDBJ databases">
        <title>Revised draft genomes of Rhodomicrobium vannielii ATCC 17100 and Rhodomicrobium udaipurense JA643.</title>
        <authorList>
            <person name="Conners E.M."/>
            <person name="Davenport E.J."/>
            <person name="Bose A."/>
        </authorList>
    </citation>
    <scope>NUCLEOTIDE SEQUENCE [LARGE SCALE GENOMIC DNA]</scope>
    <source>
        <strain evidence="4 5">JA643</strain>
    </source>
</reference>
<evidence type="ECO:0000256" key="1">
    <source>
        <dbReference type="SAM" id="Phobius"/>
    </source>
</evidence>
<dbReference type="GO" id="GO:0016020">
    <property type="term" value="C:membrane"/>
    <property type="evidence" value="ECO:0007669"/>
    <property type="project" value="TreeGrafter"/>
</dbReference>
<dbReference type="AlphaFoldDB" id="A0A8I1GH71"/>
<evidence type="ECO:0000259" key="2">
    <source>
        <dbReference type="Pfam" id="PF01757"/>
    </source>
</evidence>
<gene>
    <name evidence="4" type="ORF">JDN41_16710</name>
</gene>
<keyword evidence="4" id="KW-0808">Transferase</keyword>
<feature type="transmembrane region" description="Helical" evidence="1">
    <location>
        <begin position="218"/>
        <end position="237"/>
    </location>
</feature>
<dbReference type="EMBL" id="JAEMUK010000089">
    <property type="protein sequence ID" value="MBJ7545194.1"/>
    <property type="molecule type" value="Genomic_DNA"/>
</dbReference>
<feature type="transmembrane region" description="Helical" evidence="1">
    <location>
        <begin position="96"/>
        <end position="116"/>
    </location>
</feature>
<dbReference type="GO" id="GO:0009103">
    <property type="term" value="P:lipopolysaccharide biosynthetic process"/>
    <property type="evidence" value="ECO:0007669"/>
    <property type="project" value="TreeGrafter"/>
</dbReference>
<dbReference type="Proteomes" id="UP000623250">
    <property type="component" value="Unassembled WGS sequence"/>
</dbReference>
<keyword evidence="1" id="KW-1133">Transmembrane helix</keyword>
<keyword evidence="1" id="KW-0812">Transmembrane</keyword>
<comment type="caution">
    <text evidence="4">The sequence shown here is derived from an EMBL/GenBank/DDBJ whole genome shotgun (WGS) entry which is preliminary data.</text>
</comment>
<feature type="transmembrane region" description="Helical" evidence="1">
    <location>
        <begin position="38"/>
        <end position="60"/>
    </location>
</feature>
<name>A0A8I1GH71_9HYPH</name>
<organism evidence="4 5">
    <name type="scientific">Rhodomicrobium udaipurense</name>
    <dbReference type="NCBI Taxonomy" id="1202716"/>
    <lineage>
        <taxon>Bacteria</taxon>
        <taxon>Pseudomonadati</taxon>
        <taxon>Pseudomonadota</taxon>
        <taxon>Alphaproteobacteria</taxon>
        <taxon>Hyphomicrobiales</taxon>
        <taxon>Hyphomicrobiaceae</taxon>
        <taxon>Rhodomicrobium</taxon>
    </lineage>
</organism>